<dbReference type="InterPro" id="IPR010472">
    <property type="entry name" value="FH3_dom"/>
</dbReference>
<protein>
    <recommendedName>
        <fullName evidence="6">Inverted formin-2</fullName>
    </recommendedName>
</protein>
<accession>A0AAE0SMN1</accession>
<dbReference type="PANTHER" id="PTHR46345">
    <property type="entry name" value="INVERTED FORMIN-2"/>
    <property type="match status" value="1"/>
</dbReference>
<feature type="domain" description="GBD/FH3" evidence="2">
    <location>
        <begin position="224"/>
        <end position="581"/>
    </location>
</feature>
<feature type="region of interest" description="Disordered" evidence="1">
    <location>
        <begin position="1158"/>
        <end position="1189"/>
    </location>
</feature>
<dbReference type="GO" id="GO:0030036">
    <property type="term" value="P:actin cytoskeleton organization"/>
    <property type="evidence" value="ECO:0007669"/>
    <property type="project" value="InterPro"/>
</dbReference>
<feature type="compositionally biased region" description="Basic and acidic residues" evidence="1">
    <location>
        <begin position="159"/>
        <end position="189"/>
    </location>
</feature>
<dbReference type="InterPro" id="IPR011989">
    <property type="entry name" value="ARM-like"/>
</dbReference>
<evidence type="ECO:0000313" key="5">
    <source>
        <dbReference type="Proteomes" id="UP001195483"/>
    </source>
</evidence>
<gene>
    <name evidence="4" type="ORF">CHS0354_003581</name>
</gene>
<dbReference type="InterPro" id="IPR010473">
    <property type="entry name" value="GTPase-bd"/>
</dbReference>
<dbReference type="GO" id="GO:0031267">
    <property type="term" value="F:small GTPase binding"/>
    <property type="evidence" value="ECO:0007669"/>
    <property type="project" value="InterPro"/>
</dbReference>
<reference evidence="4" key="3">
    <citation type="submission" date="2023-05" db="EMBL/GenBank/DDBJ databases">
        <authorList>
            <person name="Smith C.H."/>
        </authorList>
    </citation>
    <scope>NUCLEOTIDE SEQUENCE</scope>
    <source>
        <strain evidence="4">CHS0354</strain>
        <tissue evidence="4">Mantle</tissue>
    </source>
</reference>
<dbReference type="Proteomes" id="UP001195483">
    <property type="component" value="Unassembled WGS sequence"/>
</dbReference>
<dbReference type="Gene3D" id="1.25.10.10">
    <property type="entry name" value="Leucine-rich Repeat Variant"/>
    <property type="match status" value="1"/>
</dbReference>
<dbReference type="PROSITE" id="PS51232">
    <property type="entry name" value="GBD_FH3"/>
    <property type="match status" value="1"/>
</dbReference>
<name>A0AAE0SMN1_9BIVA</name>
<evidence type="ECO:0000313" key="4">
    <source>
        <dbReference type="EMBL" id="KAK3594657.1"/>
    </source>
</evidence>
<keyword evidence="5" id="KW-1185">Reference proteome</keyword>
<dbReference type="Pfam" id="PF02181">
    <property type="entry name" value="FH2"/>
    <property type="match status" value="1"/>
</dbReference>
<dbReference type="SUPFAM" id="SSF48371">
    <property type="entry name" value="ARM repeat"/>
    <property type="match status" value="1"/>
</dbReference>
<evidence type="ECO:0008006" key="6">
    <source>
        <dbReference type="Google" id="ProtNLM"/>
    </source>
</evidence>
<dbReference type="SMART" id="SM00498">
    <property type="entry name" value="FH2"/>
    <property type="match status" value="1"/>
</dbReference>
<dbReference type="InterPro" id="IPR014768">
    <property type="entry name" value="GBD/FH3_dom"/>
</dbReference>
<dbReference type="AlphaFoldDB" id="A0AAE0SMN1"/>
<reference evidence="4" key="2">
    <citation type="journal article" date="2021" name="Genome Biol. Evol.">
        <title>Developing a high-quality reference genome for a parasitic bivalve with doubly uniparental inheritance (Bivalvia: Unionida).</title>
        <authorList>
            <person name="Smith C.H."/>
        </authorList>
    </citation>
    <scope>NUCLEOTIDE SEQUENCE</scope>
    <source>
        <strain evidence="4">CHS0354</strain>
        <tissue evidence="4">Mantle</tissue>
    </source>
</reference>
<evidence type="ECO:0000256" key="1">
    <source>
        <dbReference type="SAM" id="MobiDB-lite"/>
    </source>
</evidence>
<dbReference type="InterPro" id="IPR042201">
    <property type="entry name" value="FH2_Formin_sf"/>
</dbReference>
<feature type="region of interest" description="Disordered" evidence="1">
    <location>
        <begin position="156"/>
        <end position="189"/>
    </location>
</feature>
<dbReference type="InterPro" id="IPR016024">
    <property type="entry name" value="ARM-type_fold"/>
</dbReference>
<feature type="compositionally biased region" description="Pro residues" evidence="1">
    <location>
        <begin position="717"/>
        <end position="764"/>
    </location>
</feature>
<dbReference type="EMBL" id="JAEAOA010000282">
    <property type="protein sequence ID" value="KAK3594657.1"/>
    <property type="molecule type" value="Genomic_DNA"/>
</dbReference>
<dbReference type="GO" id="GO:0003779">
    <property type="term" value="F:actin binding"/>
    <property type="evidence" value="ECO:0007669"/>
    <property type="project" value="InterPro"/>
</dbReference>
<dbReference type="SMART" id="SM01139">
    <property type="entry name" value="Drf_FH3"/>
    <property type="match status" value="1"/>
</dbReference>
<feature type="compositionally biased region" description="Pro residues" evidence="1">
    <location>
        <begin position="661"/>
        <end position="673"/>
    </location>
</feature>
<dbReference type="PANTHER" id="PTHR46345:SF8">
    <property type="entry name" value="FORMIN 3, ISOFORM B"/>
    <property type="match status" value="1"/>
</dbReference>
<reference evidence="4" key="1">
    <citation type="journal article" date="2021" name="Genome Biol. Evol.">
        <title>A High-Quality Reference Genome for a Parasitic Bivalve with Doubly Uniparental Inheritance (Bivalvia: Unionida).</title>
        <authorList>
            <person name="Smith C.H."/>
        </authorList>
    </citation>
    <scope>NUCLEOTIDE SEQUENCE</scope>
    <source>
        <strain evidence="4">CHS0354</strain>
    </source>
</reference>
<comment type="caution">
    <text evidence="4">The sequence shown here is derived from an EMBL/GenBank/DDBJ whole genome shotgun (WGS) entry which is preliminary data.</text>
</comment>
<dbReference type="SUPFAM" id="SSF101447">
    <property type="entry name" value="Formin homology 2 domain (FH2 domain)"/>
    <property type="match status" value="1"/>
</dbReference>
<feature type="region of interest" description="Disordered" evidence="1">
    <location>
        <begin position="207"/>
        <end position="259"/>
    </location>
</feature>
<feature type="compositionally biased region" description="Polar residues" evidence="1">
    <location>
        <begin position="88"/>
        <end position="98"/>
    </location>
</feature>
<evidence type="ECO:0000259" key="3">
    <source>
        <dbReference type="PROSITE" id="PS51444"/>
    </source>
</evidence>
<dbReference type="Gene3D" id="1.10.238.150">
    <property type="entry name" value="Formin, FH3 diaphanous domain"/>
    <property type="match status" value="1"/>
</dbReference>
<feature type="compositionally biased region" description="Pro residues" evidence="1">
    <location>
        <begin position="688"/>
        <end position="710"/>
    </location>
</feature>
<feature type="compositionally biased region" description="Polar residues" evidence="1">
    <location>
        <begin position="651"/>
        <end position="660"/>
    </location>
</feature>
<evidence type="ECO:0000259" key="2">
    <source>
        <dbReference type="PROSITE" id="PS51232"/>
    </source>
</evidence>
<dbReference type="Pfam" id="PF06367">
    <property type="entry name" value="Drf_FH3"/>
    <property type="match status" value="1"/>
</dbReference>
<dbReference type="Pfam" id="PF06371">
    <property type="entry name" value="Drf_GBD"/>
    <property type="match status" value="1"/>
</dbReference>
<dbReference type="SMART" id="SM01140">
    <property type="entry name" value="Drf_GBD"/>
    <property type="match status" value="1"/>
</dbReference>
<dbReference type="Gene3D" id="1.20.58.2220">
    <property type="entry name" value="Formin, FH2 domain"/>
    <property type="match status" value="1"/>
</dbReference>
<dbReference type="PROSITE" id="PS51444">
    <property type="entry name" value="FH2"/>
    <property type="match status" value="1"/>
</dbReference>
<feature type="compositionally biased region" description="Polar residues" evidence="1">
    <location>
        <begin position="767"/>
        <end position="777"/>
    </location>
</feature>
<organism evidence="4 5">
    <name type="scientific">Potamilus streckersoni</name>
    <dbReference type="NCBI Taxonomy" id="2493646"/>
    <lineage>
        <taxon>Eukaryota</taxon>
        <taxon>Metazoa</taxon>
        <taxon>Spiralia</taxon>
        <taxon>Lophotrochozoa</taxon>
        <taxon>Mollusca</taxon>
        <taxon>Bivalvia</taxon>
        <taxon>Autobranchia</taxon>
        <taxon>Heteroconchia</taxon>
        <taxon>Palaeoheterodonta</taxon>
        <taxon>Unionida</taxon>
        <taxon>Unionoidea</taxon>
        <taxon>Unionidae</taxon>
        <taxon>Ambleminae</taxon>
        <taxon>Lampsilini</taxon>
        <taxon>Potamilus</taxon>
    </lineage>
</organism>
<sequence>MASFRKGKKVNASSGKKKRSRGKFKFFCGLFDRGSEEESVSPPLEFDMGEAESKRIQVVDKTPNVVFGSVPGHQGQGENSKTEGLKSATEQVGESSTKCVDDECKMKAETNGLSADDVTIEESDIFAEQQKSVGKLQLVKEHGFDTEDYACKSAINKNKRTEVNDAENSSRDNAIHSHIESDEDEKVSKIDEQTMSDVCVASTNNTCEAKDMGGQSDSLDSDDDKSEKSSTSYTSCEESMAPEGVDSVDGEDMTKDKTQPKKGIIRLQSKLLDAVLKQKLDDCSAEYFVQILNSPSAKIFSALRTKLRKNNQEWNQEFLELHGLDCLFNYVDVVGQRKVTQLSDALLLLECVECIKALMNSKIGMQYLVQHSNYVSKLTKALDTNNVMVKKQVFELLSALCVYSPDGYRLTLSALDSYKVAKKHRYRYSVIVHELRTAEIKPYKTTLLAFINCILVATEDRKERVRLRNQFIGLNILDILEELRNEDDEDLLIQCNVFDDEKLADEEALTLLNPTGVDINNHQEIFSAIYQRVYNTPHSDVFLTILQTLLHIGDESGECDIRWDCAETAIRQALLMPLPKGSDSSNVFSSSKPYCDHCGFFQKRFKDETIQTDTSTVTESICTSQDIRSLSDAEKKTVMQELSNALLRSGANQGNQNQITPMPPPPPPPPPFPGQSGVTPAFSFPGQIAPPPPPLPGQGLVPPPPPPPPLSGLVGAAPPPPPPLPGKVGPPPPPPPPPQPGQFGPRPPPIPPAPGNVPPPPPPLISKESNSNVNSQPPVKGITTPTPKHIMKSFNWTKVPPHTISVQENVWKEVLSMDDQIPVHYDTLEQLFCQQNMENDNGDEKKNNSKLPTVVLLLDNKRSMSVNIFLKQFKQGNKEIVEMIQEGDINKIGAERLRGLQKILPKPDEITRIKEFDGDKDNLGAAEKFYMLLSDLPGYKTRIDGLVLKIDFQINMEKLLSAIQTYIHSCTALLENEALKVFLRFILHTGNFINSGRFSGNAVGFRISSLTKLMDTRANKPRVTLLHYLVNEAEKENKNAISFADELLPNMNTLSKMTLDNLGAELRELDVGVETLSKQLQNSPDDIKNMLETFVQTAQKELAEAKFNMGLIEKLTKRVAVHFCENEATFKIEEFVIIMNSFCEKVKQCQKENEQRRIQEEKADKRRKAQAASSASIKKSHSLPPKDEDGCIIDRLLDEIKKGYNLRKAPLRQSESLS</sequence>
<feature type="region of interest" description="Disordered" evidence="1">
    <location>
        <begin position="65"/>
        <end position="98"/>
    </location>
</feature>
<feature type="region of interest" description="Disordered" evidence="1">
    <location>
        <begin position="651"/>
        <end position="786"/>
    </location>
</feature>
<feature type="domain" description="FH2" evidence="3">
    <location>
        <begin position="781"/>
        <end position="1172"/>
    </location>
</feature>
<feature type="compositionally biased region" description="Low complexity" evidence="1">
    <location>
        <begin position="229"/>
        <end position="239"/>
    </location>
</feature>
<proteinExistence type="predicted"/>
<dbReference type="InterPro" id="IPR015425">
    <property type="entry name" value="FH2_Formin"/>
</dbReference>